<protein>
    <recommendedName>
        <fullName evidence="1">SGNH hydrolase-type esterase domain-containing protein</fullName>
    </recommendedName>
</protein>
<dbReference type="Proteomes" id="UP000219559">
    <property type="component" value="Unassembled WGS sequence"/>
</dbReference>
<evidence type="ECO:0000313" key="2">
    <source>
        <dbReference type="EMBL" id="PCE64935.1"/>
    </source>
</evidence>
<keyword evidence="3" id="KW-1185">Reference proteome</keyword>
<dbReference type="AlphaFoldDB" id="A0A2A4GAZ2"/>
<feature type="domain" description="SGNH hydrolase-type esterase" evidence="1">
    <location>
        <begin position="53"/>
        <end position="207"/>
    </location>
</feature>
<dbReference type="SUPFAM" id="SSF52266">
    <property type="entry name" value="SGNH hydrolase"/>
    <property type="match status" value="1"/>
</dbReference>
<name>A0A2A4GAZ2_9FLAO</name>
<dbReference type="RefSeq" id="WP_245871597.1">
    <property type="nucleotide sequence ID" value="NZ_KZ300476.1"/>
</dbReference>
<dbReference type="CDD" id="cd04502">
    <property type="entry name" value="SGNH_hydrolase_like_7"/>
    <property type="match status" value="1"/>
</dbReference>
<dbReference type="PANTHER" id="PTHR30383">
    <property type="entry name" value="THIOESTERASE 1/PROTEASE 1/LYSOPHOSPHOLIPASE L1"/>
    <property type="match status" value="1"/>
</dbReference>
<dbReference type="Gene3D" id="3.40.50.1110">
    <property type="entry name" value="SGNH hydrolase"/>
    <property type="match status" value="1"/>
</dbReference>
<comment type="caution">
    <text evidence="2">The sequence shown here is derived from an EMBL/GenBank/DDBJ whole genome shotgun (WGS) entry which is preliminary data.</text>
</comment>
<gene>
    <name evidence="2" type="ORF">B7P33_07185</name>
</gene>
<dbReference type="InterPro" id="IPR051532">
    <property type="entry name" value="Ester_Hydrolysis_Enzymes"/>
</dbReference>
<dbReference type="GO" id="GO:0004622">
    <property type="term" value="F:phosphatidylcholine lysophospholipase activity"/>
    <property type="evidence" value="ECO:0007669"/>
    <property type="project" value="TreeGrafter"/>
</dbReference>
<dbReference type="Pfam" id="PF13472">
    <property type="entry name" value="Lipase_GDSL_2"/>
    <property type="match status" value="1"/>
</dbReference>
<dbReference type="InterPro" id="IPR036514">
    <property type="entry name" value="SGNH_hydro_sf"/>
</dbReference>
<accession>A0A2A4GAZ2</accession>
<dbReference type="PANTHER" id="PTHR30383:SF5">
    <property type="entry name" value="SGNH HYDROLASE-TYPE ESTERASE DOMAIN-CONTAINING PROTEIN"/>
    <property type="match status" value="1"/>
</dbReference>
<evidence type="ECO:0000313" key="3">
    <source>
        <dbReference type="Proteomes" id="UP000219559"/>
    </source>
</evidence>
<reference evidence="2 3" key="1">
    <citation type="submission" date="2017-04" db="EMBL/GenBank/DDBJ databases">
        <title>A new member of the family Flavobacteriaceae isolated from ascidians.</title>
        <authorList>
            <person name="Chen L."/>
        </authorList>
    </citation>
    <scope>NUCLEOTIDE SEQUENCE [LARGE SCALE GENOMIC DNA]</scope>
    <source>
        <strain evidence="2 3">HQA918</strain>
    </source>
</reference>
<dbReference type="EMBL" id="NBWU01000002">
    <property type="protein sequence ID" value="PCE64935.1"/>
    <property type="molecule type" value="Genomic_DNA"/>
</dbReference>
<organism evidence="2 3">
    <name type="scientific">Sediminicola luteus</name>
    <dbReference type="NCBI Taxonomy" id="319238"/>
    <lineage>
        <taxon>Bacteria</taxon>
        <taxon>Pseudomonadati</taxon>
        <taxon>Bacteroidota</taxon>
        <taxon>Flavobacteriia</taxon>
        <taxon>Flavobacteriales</taxon>
        <taxon>Flavobacteriaceae</taxon>
        <taxon>Sediminicola</taxon>
    </lineage>
</organism>
<dbReference type="InterPro" id="IPR013830">
    <property type="entry name" value="SGNH_hydro"/>
</dbReference>
<sequence>MAYRTPFLVYILLLLLSVPVHGQEWLREEVDRLVIHNDSIHHNNPAQIVFTGSSSIRKWYSLNSDYPGVHILNTGFGGSQASDLLYFLDDLVGHYRPQKVFIYEGDNDIASKKKPKRVLADLKEIARRLKAQQPQIQIVYISAKPSPSRWKFRGKFRRLNRKLAQFCAQDPQLQFVDVWQPMLDGRKPKTDIFVSDRLHMNEKGYAIWKAVLAPFVPLNPIEMATNNETNLN</sequence>
<evidence type="ECO:0000259" key="1">
    <source>
        <dbReference type="Pfam" id="PF13472"/>
    </source>
</evidence>
<proteinExistence type="predicted"/>